<evidence type="ECO:0000313" key="2">
    <source>
        <dbReference type="EMBL" id="NMM43918.1"/>
    </source>
</evidence>
<dbReference type="RefSeq" id="WP_169624237.1">
    <property type="nucleotide sequence ID" value="NZ_JABBNT010000002.1"/>
</dbReference>
<dbReference type="Proteomes" id="UP000539372">
    <property type="component" value="Unassembled WGS sequence"/>
</dbReference>
<dbReference type="InterPro" id="IPR001387">
    <property type="entry name" value="Cro/C1-type_HTH"/>
</dbReference>
<evidence type="ECO:0000313" key="3">
    <source>
        <dbReference type="Proteomes" id="UP000539372"/>
    </source>
</evidence>
<evidence type="ECO:0000259" key="1">
    <source>
        <dbReference type="PROSITE" id="PS50943"/>
    </source>
</evidence>
<dbReference type="SMART" id="SM00530">
    <property type="entry name" value="HTH_XRE"/>
    <property type="match status" value="1"/>
</dbReference>
<accession>A0A7Y0DYI2</accession>
<dbReference type="Gene3D" id="1.10.260.40">
    <property type="entry name" value="lambda repressor-like DNA-binding domains"/>
    <property type="match status" value="1"/>
</dbReference>
<reference evidence="2 3" key="1">
    <citation type="submission" date="2020-04" db="EMBL/GenBank/DDBJ databases">
        <title>Rhodospirillaceae bacterium KN72 isolated from deep sea.</title>
        <authorList>
            <person name="Zhang D.-C."/>
        </authorList>
    </citation>
    <scope>NUCLEOTIDE SEQUENCE [LARGE SCALE GENOMIC DNA]</scope>
    <source>
        <strain evidence="2 3">KN72</strain>
    </source>
</reference>
<dbReference type="GO" id="GO:0003677">
    <property type="term" value="F:DNA binding"/>
    <property type="evidence" value="ECO:0007669"/>
    <property type="project" value="InterPro"/>
</dbReference>
<dbReference type="EMBL" id="JABBNT010000002">
    <property type="protein sequence ID" value="NMM43918.1"/>
    <property type="molecule type" value="Genomic_DNA"/>
</dbReference>
<dbReference type="Pfam" id="PF13560">
    <property type="entry name" value="HTH_31"/>
    <property type="match status" value="1"/>
</dbReference>
<feature type="domain" description="HTH cro/C1-type" evidence="1">
    <location>
        <begin position="17"/>
        <end position="71"/>
    </location>
</feature>
<protein>
    <submittedName>
        <fullName evidence="2">Helix-turn-helix transcriptional regulator</fullName>
    </submittedName>
</protein>
<dbReference type="CDD" id="cd00093">
    <property type="entry name" value="HTH_XRE"/>
    <property type="match status" value="1"/>
</dbReference>
<dbReference type="InterPro" id="IPR010982">
    <property type="entry name" value="Lambda_DNA-bd_dom_sf"/>
</dbReference>
<keyword evidence="3" id="KW-1185">Reference proteome</keyword>
<gene>
    <name evidence="2" type="ORF">HH303_05490</name>
</gene>
<proteinExistence type="predicted"/>
<dbReference type="PROSITE" id="PS50943">
    <property type="entry name" value="HTH_CROC1"/>
    <property type="match status" value="1"/>
</dbReference>
<dbReference type="SUPFAM" id="SSF47413">
    <property type="entry name" value="lambda repressor-like DNA-binding domains"/>
    <property type="match status" value="1"/>
</dbReference>
<organism evidence="2 3">
    <name type="scientific">Pacificispira spongiicola</name>
    <dbReference type="NCBI Taxonomy" id="2729598"/>
    <lineage>
        <taxon>Bacteria</taxon>
        <taxon>Pseudomonadati</taxon>
        <taxon>Pseudomonadota</taxon>
        <taxon>Alphaproteobacteria</taxon>
        <taxon>Rhodospirillales</taxon>
        <taxon>Rhodospirillaceae</taxon>
        <taxon>Pacificispira</taxon>
    </lineage>
</organism>
<comment type="caution">
    <text evidence="2">The sequence shown here is derived from an EMBL/GenBank/DDBJ whole genome shotgun (WGS) entry which is preliminary data.</text>
</comment>
<dbReference type="AlphaFoldDB" id="A0A7Y0DYI2"/>
<name>A0A7Y0DYI2_9PROT</name>
<sequence length="88" mass="10100">MTKRIMSEIDYAVGSRLRLRREEAGLSREVFAEETGVAVETLRDYELGFRKMRNSELLTFAERLGVEVRWFLDGIKFTAVPRQEGSGA</sequence>